<evidence type="ECO:0000256" key="6">
    <source>
        <dbReference type="ARBA" id="ARBA00022833"/>
    </source>
</evidence>
<feature type="domain" description="C2H2-type" evidence="14">
    <location>
        <begin position="412"/>
        <end position="439"/>
    </location>
</feature>
<dbReference type="GO" id="GO:0005654">
    <property type="term" value="C:nucleoplasm"/>
    <property type="evidence" value="ECO:0007669"/>
    <property type="project" value="TreeGrafter"/>
</dbReference>
<keyword evidence="5 11" id="KW-0863">Zinc-finger</keyword>
<sequence>METCASLHSQLASIMEALANAAVAEICQLVDDGFTSLRLEISRSKRENLALKSRLRLMEVRAGERFLRHPVPPLVVTCTRTDHHFGEDGPAITRRKVKTNTLENSDSQCSQPVDGAEQLLEPEVAVIKMEKPEELLTGSSVLEDQTADESSIESQCLSPAAETCRPLGNGTGIPTVSVSDQFEIQDFARLEAQQQKEKEGKGENNMLDQFPHPAEHSHRTTPIGANREMIPKVDQLVVNLSNPVSAESSRNKAPDFDTPLVKPLESQKLTNMGVKALSGAAENWKGEAVPTPFKLEAEAFWSVAFRTPNPSVSAARHECVSTSRLTNAEGESGELDANSLDSSSFDDLFSSLEVGQPLTAPHRYSTDRATATEESLSSSVPFLSMSSTISSFINTSSDCRIRGSHSSTERVFSCQQCSSPFSTHRDLVVHQRSHTGERNYHCHICKKPFVHPHQLKTHQRVHTGEKPFSCTQCEAAAAVRRAHHICPCKNRQTDLAMMADCVGFQAQIASIIEILANSAVAEICKLVDDGYAALRSQMEQEREKGEKENDVLRQKLRDMDVKIRSYERKMRRRSQREEITAVHFRPPEEPDDHQPLVPLLSAVSEGKPFHHISKEETKVLPLVKQEKVEQDDCNLDLKVEVNIRAECGLSTALEPSEETPPGETVLDSSITNIISSTQTSSSLIDTTMDLTCRPRTKRKATKPLGNSLAVSSGGVPSTEAVRRDLGGSLTEGSLKPEIQTDDTTEEELHPSQLSAPVASDEPSPDRLNSLGLDLAWMQERVSHLGAAYAVAQLGLGNTEPGHPSAAFPSQGGADSLDGPPTMLFTVKHERTRTVKKDVK</sequence>
<feature type="domain" description="C2H2-type" evidence="14">
    <location>
        <begin position="440"/>
        <end position="467"/>
    </location>
</feature>
<accession>A0A6G1PAJ8</accession>
<dbReference type="EMBL" id="CM015714">
    <property type="protein sequence ID" value="KAF3687058.1"/>
    <property type="molecule type" value="Genomic_DNA"/>
</dbReference>
<dbReference type="Proteomes" id="UP000503349">
    <property type="component" value="Chromosome 3"/>
</dbReference>
<comment type="subcellular location">
    <subcellularLocation>
        <location evidence="1">Nucleus</location>
    </subcellularLocation>
</comment>
<keyword evidence="8" id="KW-0238">DNA-binding</keyword>
<dbReference type="PROSITE" id="PS00028">
    <property type="entry name" value="ZINC_FINGER_C2H2_1"/>
    <property type="match status" value="2"/>
</dbReference>
<dbReference type="SUPFAM" id="SSF57667">
    <property type="entry name" value="beta-beta-alpha zinc fingers"/>
    <property type="match status" value="1"/>
</dbReference>
<dbReference type="InterPro" id="IPR013087">
    <property type="entry name" value="Znf_C2H2_type"/>
</dbReference>
<keyword evidence="10" id="KW-0539">Nucleus</keyword>
<feature type="region of interest" description="Disordered" evidence="13">
    <location>
        <begin position="801"/>
        <end position="821"/>
    </location>
</feature>
<gene>
    <name evidence="15" type="ORF">EXN66_Car002730</name>
</gene>
<evidence type="ECO:0000256" key="11">
    <source>
        <dbReference type="PROSITE-ProRule" id="PRU00042"/>
    </source>
</evidence>
<dbReference type="Gene3D" id="3.30.160.60">
    <property type="entry name" value="Classic Zinc Finger"/>
    <property type="match status" value="2"/>
</dbReference>
<keyword evidence="3" id="KW-0479">Metal-binding</keyword>
<evidence type="ECO:0000256" key="13">
    <source>
        <dbReference type="SAM" id="MobiDB-lite"/>
    </source>
</evidence>
<feature type="compositionally biased region" description="Basic and acidic residues" evidence="13">
    <location>
        <begin position="193"/>
        <end position="202"/>
    </location>
</feature>
<dbReference type="AlphaFoldDB" id="A0A6G1PAJ8"/>
<evidence type="ECO:0000256" key="9">
    <source>
        <dbReference type="ARBA" id="ARBA00023163"/>
    </source>
</evidence>
<protein>
    <submittedName>
        <fullName evidence="15">Gastrula zinc finger protein xLCGF3.1</fullName>
    </submittedName>
</protein>
<dbReference type="GO" id="GO:0002682">
    <property type="term" value="P:regulation of immune system process"/>
    <property type="evidence" value="ECO:0007669"/>
    <property type="project" value="TreeGrafter"/>
</dbReference>
<dbReference type="SMART" id="SM00355">
    <property type="entry name" value="ZnF_C2H2"/>
    <property type="match status" value="2"/>
</dbReference>
<dbReference type="FunFam" id="3.30.160.60:FF:002343">
    <property type="entry name" value="Zinc finger protein 33A"/>
    <property type="match status" value="1"/>
</dbReference>
<feature type="coiled-coil region" evidence="12">
    <location>
        <begin position="535"/>
        <end position="569"/>
    </location>
</feature>
<dbReference type="GO" id="GO:0000978">
    <property type="term" value="F:RNA polymerase II cis-regulatory region sequence-specific DNA binding"/>
    <property type="evidence" value="ECO:0007669"/>
    <property type="project" value="TreeGrafter"/>
</dbReference>
<reference evidence="15 16" key="1">
    <citation type="submission" date="2019-02" db="EMBL/GenBank/DDBJ databases">
        <title>Opniocepnalus argus genome.</title>
        <authorList>
            <person name="Zhou C."/>
            <person name="Xiao S."/>
        </authorList>
    </citation>
    <scope>NUCLEOTIDE SEQUENCE [LARGE SCALE GENOMIC DNA]</scope>
    <source>
        <strain evidence="15">OARG1902GOOAL</strain>
        <tissue evidence="15">Muscle</tissue>
    </source>
</reference>
<keyword evidence="7" id="KW-0805">Transcription regulation</keyword>
<proteinExistence type="inferred from homology"/>
<evidence type="ECO:0000313" key="15">
    <source>
        <dbReference type="EMBL" id="KAF3687058.1"/>
    </source>
</evidence>
<organism evidence="15 16">
    <name type="scientific">Channa argus</name>
    <name type="common">Northern snakehead</name>
    <name type="synonym">Ophicephalus argus</name>
    <dbReference type="NCBI Taxonomy" id="215402"/>
    <lineage>
        <taxon>Eukaryota</taxon>
        <taxon>Metazoa</taxon>
        <taxon>Chordata</taxon>
        <taxon>Craniata</taxon>
        <taxon>Vertebrata</taxon>
        <taxon>Euteleostomi</taxon>
        <taxon>Actinopterygii</taxon>
        <taxon>Neopterygii</taxon>
        <taxon>Teleostei</taxon>
        <taxon>Neoteleostei</taxon>
        <taxon>Acanthomorphata</taxon>
        <taxon>Anabantaria</taxon>
        <taxon>Anabantiformes</taxon>
        <taxon>Channoidei</taxon>
        <taxon>Channidae</taxon>
        <taxon>Channa</taxon>
    </lineage>
</organism>
<keyword evidence="9" id="KW-0804">Transcription</keyword>
<evidence type="ECO:0000256" key="5">
    <source>
        <dbReference type="ARBA" id="ARBA00022771"/>
    </source>
</evidence>
<keyword evidence="12" id="KW-0175">Coiled coil</keyword>
<keyword evidence="4" id="KW-0677">Repeat</keyword>
<name>A0A6G1PAJ8_CHAAH</name>
<reference evidence="16" key="2">
    <citation type="submission" date="2019-02" db="EMBL/GenBank/DDBJ databases">
        <title>Opniocepnalus argus Var Kimnra genome.</title>
        <authorList>
            <person name="Zhou C."/>
            <person name="Xiao S."/>
        </authorList>
    </citation>
    <scope>NUCLEOTIDE SEQUENCE [LARGE SCALE GENOMIC DNA]</scope>
</reference>
<evidence type="ECO:0000313" key="16">
    <source>
        <dbReference type="Proteomes" id="UP000503349"/>
    </source>
</evidence>
<keyword evidence="6" id="KW-0862">Zinc</keyword>
<dbReference type="GO" id="GO:0001227">
    <property type="term" value="F:DNA-binding transcription repressor activity, RNA polymerase II-specific"/>
    <property type="evidence" value="ECO:0007669"/>
    <property type="project" value="TreeGrafter"/>
</dbReference>
<comment type="similarity">
    <text evidence="2">Belongs to the krueppel C2H2-type zinc-finger protein family.</text>
</comment>
<evidence type="ECO:0000259" key="14">
    <source>
        <dbReference type="PROSITE" id="PS50157"/>
    </source>
</evidence>
<evidence type="ECO:0000256" key="2">
    <source>
        <dbReference type="ARBA" id="ARBA00006991"/>
    </source>
</evidence>
<evidence type="ECO:0000256" key="8">
    <source>
        <dbReference type="ARBA" id="ARBA00023125"/>
    </source>
</evidence>
<feature type="region of interest" description="Disordered" evidence="13">
    <location>
        <begin position="193"/>
        <end position="220"/>
    </location>
</feature>
<evidence type="ECO:0000256" key="4">
    <source>
        <dbReference type="ARBA" id="ARBA00022737"/>
    </source>
</evidence>
<evidence type="ECO:0000256" key="3">
    <source>
        <dbReference type="ARBA" id="ARBA00022723"/>
    </source>
</evidence>
<dbReference type="GO" id="GO:0008270">
    <property type="term" value="F:zinc ion binding"/>
    <property type="evidence" value="ECO:0007669"/>
    <property type="project" value="UniProtKB-KW"/>
</dbReference>
<evidence type="ECO:0000256" key="12">
    <source>
        <dbReference type="SAM" id="Coils"/>
    </source>
</evidence>
<evidence type="ECO:0000256" key="7">
    <source>
        <dbReference type="ARBA" id="ARBA00023015"/>
    </source>
</evidence>
<keyword evidence="16" id="KW-1185">Reference proteome</keyword>
<dbReference type="GO" id="GO:0001817">
    <property type="term" value="P:regulation of cytokine production"/>
    <property type="evidence" value="ECO:0007669"/>
    <property type="project" value="TreeGrafter"/>
</dbReference>
<dbReference type="InterPro" id="IPR036236">
    <property type="entry name" value="Znf_C2H2_sf"/>
</dbReference>
<dbReference type="PANTHER" id="PTHR24399:SF54">
    <property type="entry name" value="GASTRULA ZINC FINGER PROTEIN XLCGF26.1-LIKE-RELATED"/>
    <property type="match status" value="1"/>
</dbReference>
<evidence type="ECO:0000256" key="10">
    <source>
        <dbReference type="ARBA" id="ARBA00023242"/>
    </source>
</evidence>
<dbReference type="PROSITE" id="PS50157">
    <property type="entry name" value="ZINC_FINGER_C2H2_2"/>
    <property type="match status" value="2"/>
</dbReference>
<feature type="region of interest" description="Disordered" evidence="13">
    <location>
        <begin position="693"/>
        <end position="766"/>
    </location>
</feature>
<dbReference type="PANTHER" id="PTHR24399">
    <property type="entry name" value="ZINC FINGER AND BTB DOMAIN-CONTAINING"/>
    <property type="match status" value="1"/>
</dbReference>
<evidence type="ECO:0000256" key="1">
    <source>
        <dbReference type="ARBA" id="ARBA00004123"/>
    </source>
</evidence>